<proteinExistence type="predicted"/>
<dbReference type="EMBL" id="MU150248">
    <property type="protein sequence ID" value="KAF9465306.1"/>
    <property type="molecule type" value="Genomic_DNA"/>
</dbReference>
<feature type="region of interest" description="Disordered" evidence="1">
    <location>
        <begin position="104"/>
        <end position="127"/>
    </location>
</feature>
<feature type="region of interest" description="Disordered" evidence="1">
    <location>
        <begin position="27"/>
        <end position="92"/>
    </location>
</feature>
<evidence type="ECO:0000256" key="1">
    <source>
        <dbReference type="SAM" id="MobiDB-lite"/>
    </source>
</evidence>
<dbReference type="AlphaFoldDB" id="A0A9P6CGI7"/>
<feature type="compositionally biased region" description="Pro residues" evidence="1">
    <location>
        <begin position="109"/>
        <end position="123"/>
    </location>
</feature>
<organism evidence="2 3">
    <name type="scientific">Collybia nuda</name>
    <dbReference type="NCBI Taxonomy" id="64659"/>
    <lineage>
        <taxon>Eukaryota</taxon>
        <taxon>Fungi</taxon>
        <taxon>Dikarya</taxon>
        <taxon>Basidiomycota</taxon>
        <taxon>Agaricomycotina</taxon>
        <taxon>Agaricomycetes</taxon>
        <taxon>Agaricomycetidae</taxon>
        <taxon>Agaricales</taxon>
        <taxon>Tricholomatineae</taxon>
        <taxon>Clitocybaceae</taxon>
        <taxon>Collybia</taxon>
    </lineage>
</organism>
<dbReference type="OrthoDB" id="8062037at2759"/>
<sequence>MLNSIPVGALGRIVPLPLGHPIPTNVAGNSTVPTPASGANVDPQNPDVLNAQAGVNLPPLRQNDTPPAPAPPGTAAPANGPIPAGPQPQNALPHFANLFGAFPPGFHNGPPPQRDGNAPPHPSFMPRVPRERKAWTLPPAPGPSLRQRIERREREAGLRCYDVSCGVGPSDEDPLIALTEAAMKQLEIRPHGSSNIDGPPVCRHTFHSPCLVSSERVSLKGGEVNVVGDNVEVSCSICRGVGCVSKADWDEGVQALA</sequence>
<name>A0A9P6CGI7_9AGAR</name>
<comment type="caution">
    <text evidence="2">The sequence shown here is derived from an EMBL/GenBank/DDBJ whole genome shotgun (WGS) entry which is preliminary data.</text>
</comment>
<reference evidence="2" key="1">
    <citation type="submission" date="2020-11" db="EMBL/GenBank/DDBJ databases">
        <authorList>
            <consortium name="DOE Joint Genome Institute"/>
            <person name="Ahrendt S."/>
            <person name="Riley R."/>
            <person name="Andreopoulos W."/>
            <person name="Labutti K."/>
            <person name="Pangilinan J."/>
            <person name="Ruiz-Duenas F.J."/>
            <person name="Barrasa J.M."/>
            <person name="Sanchez-Garcia M."/>
            <person name="Camarero S."/>
            <person name="Miyauchi S."/>
            <person name="Serrano A."/>
            <person name="Linde D."/>
            <person name="Babiker R."/>
            <person name="Drula E."/>
            <person name="Ayuso-Fernandez I."/>
            <person name="Pacheco R."/>
            <person name="Padilla G."/>
            <person name="Ferreira P."/>
            <person name="Barriuso J."/>
            <person name="Kellner H."/>
            <person name="Castanera R."/>
            <person name="Alfaro M."/>
            <person name="Ramirez L."/>
            <person name="Pisabarro A.G."/>
            <person name="Kuo A."/>
            <person name="Tritt A."/>
            <person name="Lipzen A."/>
            <person name="He G."/>
            <person name="Yan M."/>
            <person name="Ng V."/>
            <person name="Cullen D."/>
            <person name="Martin F."/>
            <person name="Rosso M.-N."/>
            <person name="Henrissat B."/>
            <person name="Hibbett D."/>
            <person name="Martinez A.T."/>
            <person name="Grigoriev I.V."/>
        </authorList>
    </citation>
    <scope>NUCLEOTIDE SEQUENCE</scope>
    <source>
        <strain evidence="2">CBS 247.69</strain>
    </source>
</reference>
<keyword evidence="3" id="KW-1185">Reference proteome</keyword>
<protein>
    <submittedName>
        <fullName evidence="2">Uncharacterized protein</fullName>
    </submittedName>
</protein>
<accession>A0A9P6CGI7</accession>
<evidence type="ECO:0000313" key="2">
    <source>
        <dbReference type="EMBL" id="KAF9465306.1"/>
    </source>
</evidence>
<evidence type="ECO:0000313" key="3">
    <source>
        <dbReference type="Proteomes" id="UP000807353"/>
    </source>
</evidence>
<gene>
    <name evidence="2" type="ORF">BDZ94DRAFT_1254215</name>
</gene>
<feature type="compositionally biased region" description="Low complexity" evidence="1">
    <location>
        <begin position="75"/>
        <end position="91"/>
    </location>
</feature>
<dbReference type="Proteomes" id="UP000807353">
    <property type="component" value="Unassembled WGS sequence"/>
</dbReference>